<dbReference type="Proteomes" id="UP001148629">
    <property type="component" value="Unassembled WGS sequence"/>
</dbReference>
<evidence type="ECO:0000313" key="2">
    <source>
        <dbReference type="Proteomes" id="UP001148629"/>
    </source>
</evidence>
<evidence type="ECO:0000313" key="1">
    <source>
        <dbReference type="EMBL" id="KAJ3524652.1"/>
    </source>
</evidence>
<proteinExistence type="predicted"/>
<keyword evidence="2" id="KW-1185">Reference proteome</keyword>
<gene>
    <name evidence="1" type="ORF">NM208_g11977</name>
</gene>
<comment type="caution">
    <text evidence="1">The sequence shown here is derived from an EMBL/GenBank/DDBJ whole genome shotgun (WGS) entry which is preliminary data.</text>
</comment>
<dbReference type="EMBL" id="JANRMS010002042">
    <property type="protein sequence ID" value="KAJ3524652.1"/>
    <property type="molecule type" value="Genomic_DNA"/>
</dbReference>
<name>A0ACC1RSI9_9HYPO</name>
<accession>A0ACC1RSI9</accession>
<sequence>MHTNDEVNNGDSAPGDSQLDDADLRRLLHDAEQTVQDPGEHPTRNGASSAPAPDNTTANTDALASSSKTPKKTSRKAPTNKASLASRGSTFSVKKFKEDMVEYLLDHWKARAQVVYTNDQQDATALWSPQWAGCVTQRGGVKFFDGFDRTWFIPFDIETPLPAAKKHIADDLRRRGQEMKEVYEDKKDSLKPRLMSLFEDEIKMKYRDQWYDNLHEVDEVSMQWAKVINRCTMQTRVHMVAKARLIESSTLLPEYYNISILDLAVDGKMIVRQARMPFDINLTEFYLRLNSWCPADGEHDLRILEIFRHRVAVVSQLGAQTSKEKAQKHLKELDKPNYRIGAPGSEMSSWVYKLGHNGSYTVPPGKLPADVKGWKKFKEESFEEFLASVRVGKYPAVIRKIRLRRLWPEVMQLEEELPLTGGEPKLSSEQLDIVDALLGQQSDHERKQGRQLMRALDTVKWSAQ</sequence>
<protein>
    <submittedName>
        <fullName evidence="1">Uncharacterized protein</fullName>
    </submittedName>
</protein>
<organism evidence="1 2">
    <name type="scientific">Fusarium decemcellulare</name>
    <dbReference type="NCBI Taxonomy" id="57161"/>
    <lineage>
        <taxon>Eukaryota</taxon>
        <taxon>Fungi</taxon>
        <taxon>Dikarya</taxon>
        <taxon>Ascomycota</taxon>
        <taxon>Pezizomycotina</taxon>
        <taxon>Sordariomycetes</taxon>
        <taxon>Hypocreomycetidae</taxon>
        <taxon>Hypocreales</taxon>
        <taxon>Nectriaceae</taxon>
        <taxon>Fusarium</taxon>
        <taxon>Fusarium decemcellulare species complex</taxon>
    </lineage>
</organism>
<reference evidence="1" key="1">
    <citation type="submission" date="2022-08" db="EMBL/GenBank/DDBJ databases">
        <title>Genome Sequence of Fusarium decemcellulare.</title>
        <authorList>
            <person name="Buettner E."/>
        </authorList>
    </citation>
    <scope>NUCLEOTIDE SEQUENCE</scope>
    <source>
        <strain evidence="1">Babe19</strain>
    </source>
</reference>